<dbReference type="Pfam" id="PF08125">
    <property type="entry name" value="Mannitol_dh_C"/>
    <property type="match status" value="1"/>
</dbReference>
<comment type="caution">
    <text evidence="5">The sequence shown here is derived from an EMBL/GenBank/DDBJ whole genome shotgun (WGS) entry which is preliminary data.</text>
</comment>
<keyword evidence="2" id="KW-0520">NAD</keyword>
<dbReference type="SUPFAM" id="SSF51735">
    <property type="entry name" value="NAD(P)-binding Rossmann-fold domains"/>
    <property type="match status" value="1"/>
</dbReference>
<dbReference type="Pfam" id="PF01232">
    <property type="entry name" value="Mannitol_dh"/>
    <property type="match status" value="1"/>
</dbReference>
<dbReference type="InterPro" id="IPR013118">
    <property type="entry name" value="Mannitol_DH_C"/>
</dbReference>
<dbReference type="InterPro" id="IPR013328">
    <property type="entry name" value="6PGD_dom2"/>
</dbReference>
<keyword evidence="1" id="KW-0560">Oxidoreductase</keyword>
<dbReference type="SUPFAM" id="SSF48179">
    <property type="entry name" value="6-phosphogluconate dehydrogenase C-terminal domain-like"/>
    <property type="match status" value="1"/>
</dbReference>
<dbReference type="InterPro" id="IPR036291">
    <property type="entry name" value="NAD(P)-bd_dom_sf"/>
</dbReference>
<dbReference type="Gene3D" id="1.10.1040.10">
    <property type="entry name" value="N-(1-d-carboxylethyl)-l-norvaline Dehydrogenase, domain 2"/>
    <property type="match status" value="1"/>
</dbReference>
<dbReference type="InterPro" id="IPR013131">
    <property type="entry name" value="Mannitol_DH_N"/>
</dbReference>
<proteinExistence type="predicted"/>
<reference evidence="5 6" key="1">
    <citation type="submission" date="2023-05" db="EMBL/GenBank/DDBJ databases">
        <title>Genome sequence of Pinibacter sp. MAH-24.</title>
        <authorList>
            <person name="Huq M.A."/>
        </authorList>
    </citation>
    <scope>NUCLEOTIDE SEQUENCE [LARGE SCALE GENOMIC DNA]</scope>
    <source>
        <strain evidence="5 6">MAH-24</strain>
    </source>
</reference>
<gene>
    <name evidence="5" type="ORF">QJ048_15045</name>
</gene>
<feature type="domain" description="Mannitol dehydrogenase C-terminal" evidence="4">
    <location>
        <begin position="273"/>
        <end position="463"/>
    </location>
</feature>
<evidence type="ECO:0000313" key="6">
    <source>
        <dbReference type="Proteomes" id="UP001226434"/>
    </source>
</evidence>
<dbReference type="Proteomes" id="UP001226434">
    <property type="component" value="Unassembled WGS sequence"/>
</dbReference>
<feature type="domain" description="Mannitol dehydrogenase N-terminal" evidence="3">
    <location>
        <begin position="17"/>
        <end position="258"/>
    </location>
</feature>
<dbReference type="NCBIfam" id="NF002969">
    <property type="entry name" value="PRK03643.1"/>
    <property type="match status" value="1"/>
</dbReference>
<evidence type="ECO:0000259" key="3">
    <source>
        <dbReference type="Pfam" id="PF01232"/>
    </source>
</evidence>
<evidence type="ECO:0000256" key="1">
    <source>
        <dbReference type="ARBA" id="ARBA00023002"/>
    </source>
</evidence>
<accession>A0ABT6REV5</accession>
<evidence type="ECO:0000313" key="5">
    <source>
        <dbReference type="EMBL" id="MDI3321108.1"/>
    </source>
</evidence>
<dbReference type="Gene3D" id="3.40.50.720">
    <property type="entry name" value="NAD(P)-binding Rossmann-like Domain"/>
    <property type="match status" value="1"/>
</dbReference>
<dbReference type="PANTHER" id="PTHR30524:SF0">
    <property type="entry name" value="ALTRONATE OXIDOREDUCTASE-RELATED"/>
    <property type="match status" value="1"/>
</dbReference>
<dbReference type="InterPro" id="IPR008927">
    <property type="entry name" value="6-PGluconate_DH-like_C_sf"/>
</dbReference>
<sequence length="487" mass="55099">MKELNRKNVSTKALPVKILQFGEGNFLRAFVDWMIDKANKQGIMNHGILVAQPINQGMADLLEKQDCLYHVYLEGIKDKKPVKEISLVESIQHAINPYTSYEVYEKCFLSPELEIVVSNTTEAGIRYEEGDDLNAKPPKSFPAKVTALLHQRYKAFNGAADKGLMFICCELIENNGSTLREFVIRHAEVNNLEAAFIDWVKNANYFYDTLVDRIVPGFPKETINEIKEEIGYDDNLVVKGEYFHVWAIGGDPVIKEKFPLDKAGLNVLFMDSIKAFRDKKVRVLNGSHTAMVPVALQMGCKTVMDAFNNPLVEKYINKMVAEEVLPAIDEDPEELKKFAAKILERFYNPYIKHYLETISLNSLSKWETRDFPTVLDTWTKFNKLASLTSFSLASLLVLYSGKSKIDFVANDTPEHVVFIQQNFNTADVEASVKAILGNKQIWTVDLTQVTPLVSEVSKMVTSILNDGMEDALKKVFENKKLASEIGK</sequence>
<dbReference type="PANTHER" id="PTHR30524">
    <property type="entry name" value="MANNITOL-1-PHOSPHATE 5-DEHYDROGENASE"/>
    <property type="match status" value="1"/>
</dbReference>
<keyword evidence="6" id="KW-1185">Reference proteome</keyword>
<protein>
    <submittedName>
        <fullName evidence="5">Tagaturonate reductase</fullName>
    </submittedName>
</protein>
<name>A0ABT6REV5_9BACT</name>
<dbReference type="RefSeq" id="WP_282335216.1">
    <property type="nucleotide sequence ID" value="NZ_JASBRG010000007.1"/>
</dbReference>
<dbReference type="EMBL" id="JASBRG010000007">
    <property type="protein sequence ID" value="MDI3321108.1"/>
    <property type="molecule type" value="Genomic_DNA"/>
</dbReference>
<evidence type="ECO:0000256" key="2">
    <source>
        <dbReference type="ARBA" id="ARBA00023027"/>
    </source>
</evidence>
<evidence type="ECO:0000259" key="4">
    <source>
        <dbReference type="Pfam" id="PF08125"/>
    </source>
</evidence>
<organism evidence="5 6">
    <name type="scientific">Pinibacter soli</name>
    <dbReference type="NCBI Taxonomy" id="3044211"/>
    <lineage>
        <taxon>Bacteria</taxon>
        <taxon>Pseudomonadati</taxon>
        <taxon>Bacteroidota</taxon>
        <taxon>Chitinophagia</taxon>
        <taxon>Chitinophagales</taxon>
        <taxon>Chitinophagaceae</taxon>
        <taxon>Pinibacter</taxon>
    </lineage>
</organism>